<accession>A0A3B1A9C4</accession>
<reference evidence="1" key="1">
    <citation type="submission" date="2018-06" db="EMBL/GenBank/DDBJ databases">
        <authorList>
            <person name="Zhirakovskaya E."/>
        </authorList>
    </citation>
    <scope>NUCLEOTIDE SEQUENCE</scope>
</reference>
<evidence type="ECO:0000313" key="1">
    <source>
        <dbReference type="EMBL" id="VAX00622.1"/>
    </source>
</evidence>
<proteinExistence type="predicted"/>
<dbReference type="EMBL" id="UOFV01000218">
    <property type="protein sequence ID" value="VAX00622.1"/>
    <property type="molecule type" value="Genomic_DNA"/>
</dbReference>
<gene>
    <name evidence="1" type="ORF">MNBD_GAMMA19-291</name>
</gene>
<dbReference type="AlphaFoldDB" id="A0A3B1A9C4"/>
<name>A0A3B1A9C4_9ZZZZ</name>
<organism evidence="1">
    <name type="scientific">hydrothermal vent metagenome</name>
    <dbReference type="NCBI Taxonomy" id="652676"/>
    <lineage>
        <taxon>unclassified sequences</taxon>
        <taxon>metagenomes</taxon>
        <taxon>ecological metagenomes</taxon>
    </lineage>
</organism>
<sequence>MMINTGYKKASYRYERLREIAREAATENLSSLYSDSSNIVLTDIDSNALKAVPTWLGMTCSRPRAEWSWEEASKIYRKKYPKRFELAIWYKNELCGLSYGRPSFASTRIRIELIEGAPRIGNPLGPKRVVPITIINATAYAGILGAKELRIMSPADALIGYYESLDFIYVNSTGAKNFPDYLYKILK</sequence>
<protein>
    <submittedName>
        <fullName evidence="1">Uncharacterized protein</fullName>
    </submittedName>
</protein>